<feature type="region of interest" description="Disordered" evidence="1">
    <location>
        <begin position="53"/>
        <end position="127"/>
    </location>
</feature>
<gene>
    <name evidence="2" type="ORF">OXX778_LOCUS4767</name>
</gene>
<protein>
    <submittedName>
        <fullName evidence="2">Uncharacterized protein</fullName>
    </submittedName>
</protein>
<keyword evidence="3" id="KW-1185">Reference proteome</keyword>
<organism evidence="2 3">
    <name type="scientific">Brachionus calyciflorus</name>
    <dbReference type="NCBI Taxonomy" id="104777"/>
    <lineage>
        <taxon>Eukaryota</taxon>
        <taxon>Metazoa</taxon>
        <taxon>Spiralia</taxon>
        <taxon>Gnathifera</taxon>
        <taxon>Rotifera</taxon>
        <taxon>Eurotatoria</taxon>
        <taxon>Monogononta</taxon>
        <taxon>Pseudotrocha</taxon>
        <taxon>Ploima</taxon>
        <taxon>Brachionidae</taxon>
        <taxon>Brachionus</taxon>
    </lineage>
</organism>
<dbReference type="Proteomes" id="UP000663879">
    <property type="component" value="Unassembled WGS sequence"/>
</dbReference>
<name>A0A813QG23_9BILA</name>
<accession>A0A813QG23</accession>
<dbReference type="EMBL" id="CAJNOC010000484">
    <property type="protein sequence ID" value="CAF0767412.1"/>
    <property type="molecule type" value="Genomic_DNA"/>
</dbReference>
<dbReference type="AlphaFoldDB" id="A0A813QG23"/>
<evidence type="ECO:0000256" key="1">
    <source>
        <dbReference type="SAM" id="MobiDB-lite"/>
    </source>
</evidence>
<proteinExistence type="predicted"/>
<evidence type="ECO:0000313" key="3">
    <source>
        <dbReference type="Proteomes" id="UP000663879"/>
    </source>
</evidence>
<dbReference type="OrthoDB" id="10592387at2759"/>
<comment type="caution">
    <text evidence="2">The sequence shown here is derived from an EMBL/GenBank/DDBJ whole genome shotgun (WGS) entry which is preliminary data.</text>
</comment>
<evidence type="ECO:0000313" key="2">
    <source>
        <dbReference type="EMBL" id="CAF0767412.1"/>
    </source>
</evidence>
<sequence>MSFSQHLSPAQQQTYPGFQNHLAFNTAPFEQYSHASLPSAAQLPQVAPQWTSAQFPSQLQTQTQSFRSPSQPQLPAQSFKFSSHPQQPSQTFNFSAQPQLPPQPTQSNKFSAQPQLPTQSSLQNNDLSAKWSAAASASSSAASQFQQPGLSFSGLQLPAQFSFGQYSQFPAGQSYYGGF</sequence>
<reference evidence="2" key="1">
    <citation type="submission" date="2021-02" db="EMBL/GenBank/DDBJ databases">
        <authorList>
            <person name="Nowell W R."/>
        </authorList>
    </citation>
    <scope>NUCLEOTIDE SEQUENCE</scope>
    <source>
        <strain evidence="2">Ploen Becks lab</strain>
    </source>
</reference>
<feature type="compositionally biased region" description="Polar residues" evidence="1">
    <location>
        <begin position="53"/>
        <end position="98"/>
    </location>
</feature>
<feature type="compositionally biased region" description="Polar residues" evidence="1">
    <location>
        <begin position="105"/>
        <end position="127"/>
    </location>
</feature>